<comment type="similarity">
    <text evidence="2">Belongs to the outer membrane factor (OMF) (TC 1.B.17) family.</text>
</comment>
<gene>
    <name evidence="8" type="ORF">QW060_13310</name>
</gene>
<reference evidence="9" key="1">
    <citation type="journal article" date="2019" name="Int. J. Syst. Evol. Microbiol.">
        <title>The Global Catalogue of Microorganisms (GCM) 10K type strain sequencing project: providing services to taxonomists for standard genome sequencing and annotation.</title>
        <authorList>
            <consortium name="The Broad Institute Genomics Platform"/>
            <consortium name="The Broad Institute Genome Sequencing Center for Infectious Disease"/>
            <person name="Wu L."/>
            <person name="Ma J."/>
        </authorList>
    </citation>
    <scope>NUCLEOTIDE SEQUENCE [LARGE SCALE GENOMIC DNA]</scope>
    <source>
        <strain evidence="9">CECT 7184</strain>
    </source>
</reference>
<dbReference type="RefSeq" id="WP_290363966.1">
    <property type="nucleotide sequence ID" value="NZ_JAUFQU010000001.1"/>
</dbReference>
<evidence type="ECO:0000256" key="4">
    <source>
        <dbReference type="ARBA" id="ARBA00022452"/>
    </source>
</evidence>
<proteinExistence type="inferred from homology"/>
<keyword evidence="4" id="KW-1134">Transmembrane beta strand</keyword>
<dbReference type="EMBL" id="JAUFQU010000001">
    <property type="protein sequence ID" value="MDN3708083.1"/>
    <property type="molecule type" value="Genomic_DNA"/>
</dbReference>
<organism evidence="8 9">
    <name type="scientific">Paenimyroides ceti</name>
    <dbReference type="NCBI Taxonomy" id="395087"/>
    <lineage>
        <taxon>Bacteria</taxon>
        <taxon>Pseudomonadati</taxon>
        <taxon>Bacteroidota</taxon>
        <taxon>Flavobacteriia</taxon>
        <taxon>Flavobacteriales</taxon>
        <taxon>Flavobacteriaceae</taxon>
        <taxon>Paenimyroides</taxon>
    </lineage>
</organism>
<evidence type="ECO:0000313" key="9">
    <source>
        <dbReference type="Proteomes" id="UP001242368"/>
    </source>
</evidence>
<evidence type="ECO:0000256" key="1">
    <source>
        <dbReference type="ARBA" id="ARBA00004442"/>
    </source>
</evidence>
<sequence length="478" mass="53663">MNVKFFIITSFCLLGIKGFSQNSHWTLEACVQYAREHNISIKKAELDEKLAVVDKTGAKGAFMPTVNASGSHSWTIGLNQNITTGLLQNQTTQFTSAGLDVGLDIFKGGQNLNRLRRADLAVLAARYQSEKITDDISLNVVNAYLQVIFNKEYLKVNKAQLIYDLQQEERIQALVDAGSVPAGDLLDIQATVATTNQNVILADNNLKIAKLNLAQILQIEDYNNFDVADETFDTANSMLLLENPQTFIDNSKDVLLDYKILETQVNLAEKDIAIAKAAYYPTIRGFYSFATRAAYAQVVKGYELNAAEPTKEIGFVEGTNQKVVTPNFTSIWGSPESLWNQFDMNKGHNFGIGLSIPVFNGFTTRNNVQKSKIAYETAKLNLEESTLQLEQKVFTAYTDTKGALETHEAAKKAFRARQQSLEYARQRYEVGLINIFDLNQNQNLFIAAQSEVLRTKYDYIFKTKILEYYFGLPIFKAE</sequence>
<keyword evidence="6" id="KW-0472">Membrane</keyword>
<dbReference type="PANTHER" id="PTHR30026:SF20">
    <property type="entry name" value="OUTER MEMBRANE PROTEIN TOLC"/>
    <property type="match status" value="1"/>
</dbReference>
<comment type="subcellular location">
    <subcellularLocation>
        <location evidence="1">Cell outer membrane</location>
    </subcellularLocation>
</comment>
<keyword evidence="9" id="KW-1185">Reference proteome</keyword>
<dbReference type="InterPro" id="IPR051906">
    <property type="entry name" value="TolC-like"/>
</dbReference>
<dbReference type="PANTHER" id="PTHR30026">
    <property type="entry name" value="OUTER MEMBRANE PROTEIN TOLC"/>
    <property type="match status" value="1"/>
</dbReference>
<evidence type="ECO:0000256" key="6">
    <source>
        <dbReference type="ARBA" id="ARBA00023136"/>
    </source>
</evidence>
<dbReference type="Proteomes" id="UP001242368">
    <property type="component" value="Unassembled WGS sequence"/>
</dbReference>
<keyword evidence="5" id="KW-0812">Transmembrane</keyword>
<dbReference type="Pfam" id="PF02321">
    <property type="entry name" value="OEP"/>
    <property type="match status" value="2"/>
</dbReference>
<evidence type="ECO:0000256" key="2">
    <source>
        <dbReference type="ARBA" id="ARBA00007613"/>
    </source>
</evidence>
<keyword evidence="3" id="KW-0813">Transport</keyword>
<evidence type="ECO:0000256" key="7">
    <source>
        <dbReference type="ARBA" id="ARBA00023237"/>
    </source>
</evidence>
<dbReference type="InterPro" id="IPR003423">
    <property type="entry name" value="OMP_efflux"/>
</dbReference>
<dbReference type="SUPFAM" id="SSF56954">
    <property type="entry name" value="Outer membrane efflux proteins (OEP)"/>
    <property type="match status" value="1"/>
</dbReference>
<keyword evidence="7" id="KW-0998">Cell outer membrane</keyword>
<comment type="caution">
    <text evidence="8">The sequence shown here is derived from an EMBL/GenBank/DDBJ whole genome shotgun (WGS) entry which is preliminary data.</text>
</comment>
<evidence type="ECO:0000256" key="3">
    <source>
        <dbReference type="ARBA" id="ARBA00022448"/>
    </source>
</evidence>
<name>A0ABT8CWQ8_9FLAO</name>
<dbReference type="Gene3D" id="1.20.1600.10">
    <property type="entry name" value="Outer membrane efflux proteins (OEP)"/>
    <property type="match status" value="1"/>
</dbReference>
<accession>A0ABT8CWQ8</accession>
<evidence type="ECO:0000313" key="8">
    <source>
        <dbReference type="EMBL" id="MDN3708083.1"/>
    </source>
</evidence>
<protein>
    <submittedName>
        <fullName evidence="8">TolC family protein</fullName>
    </submittedName>
</protein>
<evidence type="ECO:0000256" key="5">
    <source>
        <dbReference type="ARBA" id="ARBA00022692"/>
    </source>
</evidence>